<accession>A0A919AQB2</accession>
<reference evidence="1" key="2">
    <citation type="submission" date="2020-09" db="EMBL/GenBank/DDBJ databases">
        <authorList>
            <person name="Sun Q."/>
            <person name="Ohkuma M."/>
        </authorList>
    </citation>
    <scope>NUCLEOTIDE SEQUENCE</scope>
    <source>
        <strain evidence="1">JCM 3302</strain>
    </source>
</reference>
<evidence type="ECO:0000313" key="1">
    <source>
        <dbReference type="EMBL" id="GHF19569.1"/>
    </source>
</evidence>
<dbReference type="GO" id="GO:0006635">
    <property type="term" value="P:fatty acid beta-oxidation"/>
    <property type="evidence" value="ECO:0007669"/>
    <property type="project" value="TreeGrafter"/>
</dbReference>
<protein>
    <recommendedName>
        <fullName evidence="3">Enoyl-CoA hydratase</fullName>
    </recommendedName>
</protein>
<name>A0A919AQB2_9ACTN</name>
<proteinExistence type="predicted"/>
<dbReference type="PANTHER" id="PTHR11941:SF124">
    <property type="entry name" value="ENOYL-COA HYDRATASE ECHA13-RELATED"/>
    <property type="match status" value="1"/>
</dbReference>
<dbReference type="Pfam" id="PF00378">
    <property type="entry name" value="ECH_1"/>
    <property type="match status" value="1"/>
</dbReference>
<evidence type="ECO:0008006" key="3">
    <source>
        <dbReference type="Google" id="ProtNLM"/>
    </source>
</evidence>
<dbReference type="PANTHER" id="PTHR11941">
    <property type="entry name" value="ENOYL-COA HYDRATASE-RELATED"/>
    <property type="match status" value="1"/>
</dbReference>
<dbReference type="InterPro" id="IPR029045">
    <property type="entry name" value="ClpP/crotonase-like_dom_sf"/>
</dbReference>
<dbReference type="Proteomes" id="UP000641386">
    <property type="component" value="Unassembled WGS sequence"/>
</dbReference>
<comment type="caution">
    <text evidence="1">The sequence shown here is derived from an EMBL/GenBank/DDBJ whole genome shotgun (WGS) entry which is preliminary data.</text>
</comment>
<dbReference type="InterPro" id="IPR001753">
    <property type="entry name" value="Enoyl-CoA_hydra/iso"/>
</dbReference>
<gene>
    <name evidence="1" type="ORF">GCM10014715_87870</name>
</gene>
<keyword evidence="2" id="KW-1185">Reference proteome</keyword>
<evidence type="ECO:0000313" key="2">
    <source>
        <dbReference type="Proteomes" id="UP000641386"/>
    </source>
</evidence>
<dbReference type="SUPFAM" id="SSF52096">
    <property type="entry name" value="ClpP/crotonase"/>
    <property type="match status" value="1"/>
</dbReference>
<sequence length="136" mass="14872">MNAQPVSIPSLNELGARRTKELVFTGEILTASEAKDLGMVSRVVPRTELEPAALALAERIAARPTFGLKLAKKAVNQTLDIQGQWNAVQTAFSLHALNHAHKRATDNGSYIDPAGFTVTSDIWDLPEDWDTPNQDH</sequence>
<dbReference type="EMBL" id="BNBC01000092">
    <property type="protein sequence ID" value="GHF19569.1"/>
    <property type="molecule type" value="Genomic_DNA"/>
</dbReference>
<dbReference type="AlphaFoldDB" id="A0A919AQB2"/>
<reference evidence="1" key="1">
    <citation type="journal article" date="2014" name="Int. J. Syst. Evol. Microbiol.">
        <title>Complete genome sequence of Corynebacterium casei LMG S-19264T (=DSM 44701T), isolated from a smear-ripened cheese.</title>
        <authorList>
            <consortium name="US DOE Joint Genome Institute (JGI-PGF)"/>
            <person name="Walter F."/>
            <person name="Albersmeier A."/>
            <person name="Kalinowski J."/>
            <person name="Ruckert C."/>
        </authorList>
    </citation>
    <scope>NUCLEOTIDE SEQUENCE</scope>
    <source>
        <strain evidence="1">JCM 3302</strain>
    </source>
</reference>
<dbReference type="GO" id="GO:0003824">
    <property type="term" value="F:catalytic activity"/>
    <property type="evidence" value="ECO:0007669"/>
    <property type="project" value="UniProtKB-ARBA"/>
</dbReference>
<dbReference type="Gene3D" id="3.90.226.10">
    <property type="entry name" value="2-enoyl-CoA Hydratase, Chain A, domain 1"/>
    <property type="match status" value="1"/>
</dbReference>
<organism evidence="1 2">
    <name type="scientific">Streptomyces spiralis</name>
    <dbReference type="NCBI Taxonomy" id="66376"/>
    <lineage>
        <taxon>Bacteria</taxon>
        <taxon>Bacillati</taxon>
        <taxon>Actinomycetota</taxon>
        <taxon>Actinomycetes</taxon>
        <taxon>Kitasatosporales</taxon>
        <taxon>Streptomycetaceae</taxon>
        <taxon>Streptomyces</taxon>
    </lineage>
</organism>